<dbReference type="GO" id="GO:0004069">
    <property type="term" value="F:L-aspartate:2-oxoglutarate aminotransferase activity"/>
    <property type="evidence" value="ECO:0007669"/>
    <property type="project" value="UniProtKB-EC"/>
</dbReference>
<dbReference type="PANTHER" id="PTHR11879:SF20">
    <property type="entry name" value="ASPARTATE AMINOTRANSFERASE"/>
    <property type="match status" value="1"/>
</dbReference>
<dbReference type="Pfam" id="PF00155">
    <property type="entry name" value="Aminotran_1_2"/>
    <property type="match status" value="1"/>
</dbReference>
<protein>
    <recommendedName>
        <fullName evidence="7">Aspartate aminotransferase</fullName>
        <ecNumber evidence="7">2.6.1.1</ecNumber>
    </recommendedName>
</protein>
<dbReference type="Proteomes" id="UP000281468">
    <property type="component" value="Unassembled WGS sequence"/>
</dbReference>
<evidence type="ECO:0000313" key="10">
    <source>
        <dbReference type="Proteomes" id="UP000281468"/>
    </source>
</evidence>
<dbReference type="AlphaFoldDB" id="A0A3M7EYL5"/>
<dbReference type="InterPro" id="IPR015424">
    <property type="entry name" value="PyrdxlP-dep_Trfase"/>
</dbReference>
<comment type="subunit">
    <text evidence="3 7">Homodimer.</text>
</comment>
<dbReference type="PANTHER" id="PTHR11879">
    <property type="entry name" value="ASPARTATE AMINOTRANSFERASE"/>
    <property type="match status" value="1"/>
</dbReference>
<dbReference type="EC" id="2.6.1.1" evidence="7"/>
<dbReference type="InterPro" id="IPR015421">
    <property type="entry name" value="PyrdxlP-dep_Trfase_major"/>
</dbReference>
<keyword evidence="6" id="KW-0663">Pyridoxal phosphate</keyword>
<comment type="similarity">
    <text evidence="2">Belongs to the class-I pyridoxal-phosphate-dependent aminotransferase family.</text>
</comment>
<dbReference type="PROSITE" id="PS00105">
    <property type="entry name" value="AA_TRANSFER_CLASS_1"/>
    <property type="match status" value="1"/>
</dbReference>
<dbReference type="GO" id="GO:0030170">
    <property type="term" value="F:pyridoxal phosphate binding"/>
    <property type="evidence" value="ECO:0007669"/>
    <property type="project" value="InterPro"/>
</dbReference>
<reference evidence="9 10" key="1">
    <citation type="journal article" date="2018" name="BMC Genomics">
        <title>Genomic evidence for intraspecific hybridization in a clonal and extremely halotolerant yeast.</title>
        <authorList>
            <person name="Gostincar C."/>
            <person name="Stajich J.E."/>
            <person name="Zupancic J."/>
            <person name="Zalar P."/>
            <person name="Gunde-Cimerman N."/>
        </authorList>
    </citation>
    <scope>NUCLEOTIDE SEQUENCE [LARGE SCALE GENOMIC DNA]</scope>
    <source>
        <strain evidence="9 10">EXF-171</strain>
    </source>
</reference>
<comment type="cofactor">
    <cofactor evidence="1">
        <name>pyridoxal 5'-phosphate</name>
        <dbReference type="ChEBI" id="CHEBI:597326"/>
    </cofactor>
</comment>
<dbReference type="FunFam" id="3.40.640.10:FF:000066">
    <property type="entry name" value="Aspartate aminotransferase"/>
    <property type="match status" value="1"/>
</dbReference>
<evidence type="ECO:0000313" key="9">
    <source>
        <dbReference type="EMBL" id="RMY81708.1"/>
    </source>
</evidence>
<proteinExistence type="inferred from homology"/>
<evidence type="ECO:0000256" key="5">
    <source>
        <dbReference type="ARBA" id="ARBA00022679"/>
    </source>
</evidence>
<comment type="miscellaneous">
    <text evidence="7">In eukaryotes there are cytoplasmic, mitochondrial and chloroplastic isozymes.</text>
</comment>
<dbReference type="InterPro" id="IPR004838">
    <property type="entry name" value="NHTrfase_class1_PyrdxlP-BS"/>
</dbReference>
<evidence type="ECO:0000256" key="2">
    <source>
        <dbReference type="ARBA" id="ARBA00007441"/>
    </source>
</evidence>
<evidence type="ECO:0000259" key="8">
    <source>
        <dbReference type="Pfam" id="PF00155"/>
    </source>
</evidence>
<dbReference type="InterPro" id="IPR015422">
    <property type="entry name" value="PyrdxlP-dep_Trfase_small"/>
</dbReference>
<evidence type="ECO:0000256" key="4">
    <source>
        <dbReference type="ARBA" id="ARBA00022576"/>
    </source>
</evidence>
<dbReference type="Gene3D" id="3.40.640.10">
    <property type="entry name" value="Type I PLP-dependent aspartate aminotransferase-like (Major domain)"/>
    <property type="match status" value="1"/>
</dbReference>
<sequence length="432" mass="48668">MSGFADLPDQAPDAAFALIEQYRADSAVFKVDLSPGFYRDEAAEPWVLPSVQGAKNALSESSETDHEHLPLVGHPSLLREARDLVFDVSSAEARSIASIQTIAGTGANYLGALLMAQACPRRTVWISDPSWINHQEIWKLADSCIQRRTYPYFDADTFRVNFDGTLSTLETCAVKGDVVILHGCAHNPTGVDFTKPQWQEIAAVCDRKRLIPFFDLAYQGFATGDLADDVWAIRHFFRNTSLEILVAQSFSKNFGLYGERVGALHVVCRTEAVQEKTLGMLTRLSGAEITSAPIYGARIVAKLLADEMLKKQWLSDLAHMSSRMRLMRRELVRELRKRGTPGCWDHFLTDVNTLSHSHRCLVVKTDEMITDWHVLHDRLVVSPCKSLEREAPCISSAFWENFVYWLSVSRESTAERMRLIFNSDRAQRITRG</sequence>
<keyword evidence="5 7" id="KW-0808">Transferase</keyword>
<comment type="catalytic activity">
    <reaction evidence="7">
        <text>L-aspartate + 2-oxoglutarate = oxaloacetate + L-glutamate</text>
        <dbReference type="Rhea" id="RHEA:21824"/>
        <dbReference type="ChEBI" id="CHEBI:16452"/>
        <dbReference type="ChEBI" id="CHEBI:16810"/>
        <dbReference type="ChEBI" id="CHEBI:29985"/>
        <dbReference type="ChEBI" id="CHEBI:29991"/>
        <dbReference type="EC" id="2.6.1.1"/>
    </reaction>
</comment>
<keyword evidence="4 7" id="KW-0032">Aminotransferase</keyword>
<evidence type="ECO:0000256" key="1">
    <source>
        <dbReference type="ARBA" id="ARBA00001933"/>
    </source>
</evidence>
<evidence type="ECO:0000256" key="3">
    <source>
        <dbReference type="ARBA" id="ARBA00011738"/>
    </source>
</evidence>
<gene>
    <name evidence="9" type="ORF">D0862_12262</name>
</gene>
<dbReference type="GO" id="GO:0006532">
    <property type="term" value="P:aspartate biosynthetic process"/>
    <property type="evidence" value="ECO:0007669"/>
    <property type="project" value="TreeGrafter"/>
</dbReference>
<dbReference type="InterPro" id="IPR000796">
    <property type="entry name" value="Asp_trans"/>
</dbReference>
<name>A0A3M7EYL5_HORWE</name>
<organism evidence="9 10">
    <name type="scientific">Hortaea werneckii</name>
    <name type="common">Black yeast</name>
    <name type="synonym">Cladosporium werneckii</name>
    <dbReference type="NCBI Taxonomy" id="91943"/>
    <lineage>
        <taxon>Eukaryota</taxon>
        <taxon>Fungi</taxon>
        <taxon>Dikarya</taxon>
        <taxon>Ascomycota</taxon>
        <taxon>Pezizomycotina</taxon>
        <taxon>Dothideomycetes</taxon>
        <taxon>Dothideomycetidae</taxon>
        <taxon>Mycosphaerellales</taxon>
        <taxon>Teratosphaeriaceae</taxon>
        <taxon>Hortaea</taxon>
    </lineage>
</organism>
<evidence type="ECO:0000256" key="7">
    <source>
        <dbReference type="RuleBase" id="RU000480"/>
    </source>
</evidence>
<comment type="caution">
    <text evidence="9">The sequence shown here is derived from an EMBL/GenBank/DDBJ whole genome shotgun (WGS) entry which is preliminary data.</text>
</comment>
<dbReference type="EMBL" id="QWIQ01000579">
    <property type="protein sequence ID" value="RMY81708.1"/>
    <property type="molecule type" value="Genomic_DNA"/>
</dbReference>
<evidence type="ECO:0000256" key="6">
    <source>
        <dbReference type="ARBA" id="ARBA00022898"/>
    </source>
</evidence>
<feature type="domain" description="Aminotransferase class I/classII large" evidence="8">
    <location>
        <begin position="30"/>
        <end position="340"/>
    </location>
</feature>
<dbReference type="InterPro" id="IPR004839">
    <property type="entry name" value="Aminotransferase_I/II_large"/>
</dbReference>
<dbReference type="PRINTS" id="PR00799">
    <property type="entry name" value="TRANSAMINASE"/>
</dbReference>
<dbReference type="GO" id="GO:0005829">
    <property type="term" value="C:cytosol"/>
    <property type="evidence" value="ECO:0007669"/>
    <property type="project" value="TreeGrafter"/>
</dbReference>
<dbReference type="SUPFAM" id="SSF53383">
    <property type="entry name" value="PLP-dependent transferases"/>
    <property type="match status" value="1"/>
</dbReference>
<dbReference type="CDD" id="cd00609">
    <property type="entry name" value="AAT_like"/>
    <property type="match status" value="1"/>
</dbReference>
<dbReference type="Gene3D" id="3.90.1150.10">
    <property type="entry name" value="Aspartate Aminotransferase, domain 1"/>
    <property type="match status" value="1"/>
</dbReference>
<accession>A0A3M7EYL5</accession>